<gene>
    <name evidence="1" type="ORF">GGQ66_002185</name>
</gene>
<protein>
    <submittedName>
        <fullName evidence="1">Putative membrane-anchored protein</fullName>
    </submittedName>
</protein>
<dbReference type="RefSeq" id="WP_237358876.1">
    <property type="nucleotide sequence ID" value="NZ_JACIDU010000007.1"/>
</dbReference>
<dbReference type="Pfam" id="PF14345">
    <property type="entry name" value="GDYXXLXY"/>
    <property type="match status" value="1"/>
</dbReference>
<keyword evidence="2" id="KW-1185">Reference proteome</keyword>
<dbReference type="InterPro" id="IPR025833">
    <property type="entry name" value="GDYXXLXY"/>
</dbReference>
<sequence length="193" mass="21094">MTGRMLSTRFLIPAALIVAVLQSAILLYVVVSRAAVLRDGAEVRLETAPVDPRDFLRGDYVILNYKIGEVLPEAVTGAWPTDSARHTIHVRLEPGADGFWTVREASFMPLAEKPGSVIVEGITDRFSTQGSGRAISVTYGIERYYVPEGEGKAIEAARNDGRISIAARVSKSGIIHIRALLENGQPLYEEPLY</sequence>
<dbReference type="AlphaFoldDB" id="A0A7W6P1C2"/>
<organism evidence="1 2">
    <name type="scientific">Allorhizobium borbori</name>
    <dbReference type="NCBI Taxonomy" id="485907"/>
    <lineage>
        <taxon>Bacteria</taxon>
        <taxon>Pseudomonadati</taxon>
        <taxon>Pseudomonadota</taxon>
        <taxon>Alphaproteobacteria</taxon>
        <taxon>Hyphomicrobiales</taxon>
        <taxon>Rhizobiaceae</taxon>
        <taxon>Rhizobium/Agrobacterium group</taxon>
        <taxon>Allorhizobium</taxon>
    </lineage>
</organism>
<reference evidence="1 2" key="1">
    <citation type="submission" date="2020-08" db="EMBL/GenBank/DDBJ databases">
        <title>Genomic Encyclopedia of Type Strains, Phase IV (KMG-IV): sequencing the most valuable type-strain genomes for metagenomic binning, comparative biology and taxonomic classification.</title>
        <authorList>
            <person name="Goeker M."/>
        </authorList>
    </citation>
    <scope>NUCLEOTIDE SEQUENCE [LARGE SCALE GENOMIC DNA]</scope>
    <source>
        <strain evidence="1 2">DSM 26385</strain>
    </source>
</reference>
<evidence type="ECO:0000313" key="1">
    <source>
        <dbReference type="EMBL" id="MBB4103627.1"/>
    </source>
</evidence>
<dbReference type="EMBL" id="JACIDU010000007">
    <property type="protein sequence ID" value="MBB4103627.1"/>
    <property type="molecule type" value="Genomic_DNA"/>
</dbReference>
<dbReference type="Proteomes" id="UP000584824">
    <property type="component" value="Unassembled WGS sequence"/>
</dbReference>
<evidence type="ECO:0000313" key="2">
    <source>
        <dbReference type="Proteomes" id="UP000584824"/>
    </source>
</evidence>
<accession>A0A7W6P1C2</accession>
<proteinExistence type="predicted"/>
<comment type="caution">
    <text evidence="1">The sequence shown here is derived from an EMBL/GenBank/DDBJ whole genome shotgun (WGS) entry which is preliminary data.</text>
</comment>
<name>A0A7W6P1C2_9HYPH</name>